<accession>A0ABP1DEV8</accession>
<gene>
    <name evidence="2" type="ORF">GFSPODELE1_LOCUS5845</name>
</gene>
<name>A0ABP1DEV8_9APHY</name>
<feature type="compositionally biased region" description="Basic and acidic residues" evidence="1">
    <location>
        <begin position="758"/>
        <end position="773"/>
    </location>
</feature>
<evidence type="ECO:0000313" key="2">
    <source>
        <dbReference type="EMBL" id="CAL1706371.1"/>
    </source>
</evidence>
<evidence type="ECO:0000313" key="3">
    <source>
        <dbReference type="Proteomes" id="UP001497453"/>
    </source>
</evidence>
<feature type="region of interest" description="Disordered" evidence="1">
    <location>
        <begin position="758"/>
        <end position="794"/>
    </location>
</feature>
<dbReference type="EMBL" id="OZ037947">
    <property type="protein sequence ID" value="CAL1706371.1"/>
    <property type="molecule type" value="Genomic_DNA"/>
</dbReference>
<sequence>MRFFRGRYLPDLISTRFDFYDVDLATNGIWTLITPKIDSVYFLPGICHTTYPLGKVKNEETTQVISRILSDTRKWLLLDCVKPVKVSSCSSLQDHSLALQDTTSFPTIIDLELDTLKVLLDATEQVARYHLSEWNETHRHRTFHIEWIDEGEIESVRLTDPLSVFINTILERRAHRASLLRIMRAPGPYDGGADFLFEKYLKVAISLLFDSDRLVLLSCDDYVQDPPMYSSQDRFPLVVAGGGLDIDQVRSEMARILRPTLVHLVHAHRHSQQTTGGTTLPKHCVLYGFHWSRTHLRIFVHFPIKTIGENPADWKFCQAVAAQHWAALEQIKPDQVSTHRNSQDTLFLDRWRMTVALFAIRARVHELEQLLTDINTEEMIPQAQPQPDSAEIDQTLAQFEPRFSSVIQYVHTMRQFWRDRQIEVPQEWIPAGEEVVTVVPTVTRSGALVIVNTLLFSLSKVMLHPLRHLLLPLSKDTMSARRFADSHVGPDFLHSLHVPRSNFSWKILKVDLGENTEPHLARLYDLLTMSTACWVDVSIFLANVFTGFSLYAVRWHPQARYPFEMQTPSTNVVLDFALAVQTVAPTTVLTIKRASQLPLSLSSPAVVLGMRSTTLDCNGSAITNRELNDLKILMAPHLRVVSMAFGGDGNDEYTLLPTWATLFAIFLKAGVVHIIGFTLLRAEGGPVIDACVVDSLPITMIMNDLKDLEDRLRLTIALFTLQTHVVRFSAHWADIVWSDTLLGEERQAILYVTGIPSRRESSSCSDSESRDPRTITQQLGQYRDEDEAERDSNGTNIARDEILVDVIDKVNHWLDGLEADLSLAPELDDLAEV</sequence>
<proteinExistence type="predicted"/>
<organism evidence="2 3">
    <name type="scientific">Somion occarium</name>
    <dbReference type="NCBI Taxonomy" id="3059160"/>
    <lineage>
        <taxon>Eukaryota</taxon>
        <taxon>Fungi</taxon>
        <taxon>Dikarya</taxon>
        <taxon>Basidiomycota</taxon>
        <taxon>Agaricomycotina</taxon>
        <taxon>Agaricomycetes</taxon>
        <taxon>Polyporales</taxon>
        <taxon>Cerrenaceae</taxon>
        <taxon>Somion</taxon>
    </lineage>
</organism>
<reference evidence="3" key="1">
    <citation type="submission" date="2024-04" db="EMBL/GenBank/DDBJ databases">
        <authorList>
            <person name="Shaw F."/>
            <person name="Minotto A."/>
        </authorList>
    </citation>
    <scope>NUCLEOTIDE SEQUENCE [LARGE SCALE GENOMIC DNA]</scope>
</reference>
<protein>
    <submittedName>
        <fullName evidence="2">Uncharacterized protein</fullName>
    </submittedName>
</protein>
<dbReference type="Proteomes" id="UP001497453">
    <property type="component" value="Chromosome 4"/>
</dbReference>
<evidence type="ECO:0000256" key="1">
    <source>
        <dbReference type="SAM" id="MobiDB-lite"/>
    </source>
</evidence>
<keyword evidence="3" id="KW-1185">Reference proteome</keyword>